<dbReference type="RefSeq" id="XP_001225151.1">
    <property type="nucleotide sequence ID" value="XM_001225150.1"/>
</dbReference>
<dbReference type="OrthoDB" id="194139at2759"/>
<evidence type="ECO:0000256" key="2">
    <source>
        <dbReference type="ARBA" id="ARBA00022692"/>
    </source>
</evidence>
<dbReference type="GO" id="GO:0022857">
    <property type="term" value="F:transmembrane transporter activity"/>
    <property type="evidence" value="ECO:0007669"/>
    <property type="project" value="TreeGrafter"/>
</dbReference>
<dbReference type="SUPFAM" id="SSF103473">
    <property type="entry name" value="MFS general substrate transporter"/>
    <property type="match status" value="1"/>
</dbReference>
<proteinExistence type="predicted"/>
<dbReference type="eggNOG" id="ENOG502SI7X">
    <property type="taxonomic scope" value="Eukaryota"/>
</dbReference>
<dbReference type="InParanoid" id="Q2GX09"/>
<evidence type="ECO:0008006" key="8">
    <source>
        <dbReference type="Google" id="ProtNLM"/>
    </source>
</evidence>
<dbReference type="InterPro" id="IPR036259">
    <property type="entry name" value="MFS_trans_sf"/>
</dbReference>
<evidence type="ECO:0000256" key="5">
    <source>
        <dbReference type="SAM" id="MobiDB-lite"/>
    </source>
</evidence>
<dbReference type="GO" id="GO:0016020">
    <property type="term" value="C:membrane"/>
    <property type="evidence" value="ECO:0007669"/>
    <property type="project" value="UniProtKB-SubCell"/>
</dbReference>
<organism evidence="6 7">
    <name type="scientific">Chaetomium globosum (strain ATCC 6205 / CBS 148.51 / DSM 1962 / NBRC 6347 / NRRL 1970)</name>
    <name type="common">Soil fungus</name>
    <dbReference type="NCBI Taxonomy" id="306901"/>
    <lineage>
        <taxon>Eukaryota</taxon>
        <taxon>Fungi</taxon>
        <taxon>Dikarya</taxon>
        <taxon>Ascomycota</taxon>
        <taxon>Pezizomycotina</taxon>
        <taxon>Sordariomycetes</taxon>
        <taxon>Sordariomycetidae</taxon>
        <taxon>Sordariales</taxon>
        <taxon>Chaetomiaceae</taxon>
        <taxon>Chaetomium</taxon>
    </lineage>
</organism>
<dbReference type="Proteomes" id="UP000001056">
    <property type="component" value="Unassembled WGS sequence"/>
</dbReference>
<reference evidence="7" key="1">
    <citation type="journal article" date="2015" name="Genome Announc.">
        <title>Draft genome sequence of the cellulolytic fungus Chaetomium globosum.</title>
        <authorList>
            <person name="Cuomo C.A."/>
            <person name="Untereiner W.A."/>
            <person name="Ma L.-J."/>
            <person name="Grabherr M."/>
            <person name="Birren B.W."/>
        </authorList>
    </citation>
    <scope>NUCLEOTIDE SEQUENCE [LARGE SCALE GENOMIC DNA]</scope>
    <source>
        <strain evidence="7">ATCC 6205 / CBS 148.51 / DSM 1962 / NBRC 6347 / NRRL 1970</strain>
    </source>
</reference>
<dbReference type="PANTHER" id="PTHR23507:SF1">
    <property type="entry name" value="FI18259P1-RELATED"/>
    <property type="match status" value="1"/>
</dbReference>
<dbReference type="EMBL" id="CH408033">
    <property type="protein sequence ID" value="EAQ86242.1"/>
    <property type="molecule type" value="Genomic_DNA"/>
</dbReference>
<dbReference type="AlphaFoldDB" id="Q2GX09"/>
<dbReference type="PANTHER" id="PTHR23507">
    <property type="entry name" value="ZGC:174356"/>
    <property type="match status" value="1"/>
</dbReference>
<sequence length="341" mass="37818">MPQHSSLAVRWCLQDQKFDPTLARDVEQRAHELGIGGFQVGNVGMLVQISPCCFLDPEGATQETTSPPRTPPNRNQRVAEQQQSPDEETRLLGPHLTVSQTPVLKNDNKTGRPSPLRTILSTAAALLILNMGSHITLAPQTAILQDIVCAKYYASSTPPWLPSRLGDECKIEPVQSEVAHINAWKDVFEALPGMILAVPYGTLADRVGRKKIFLLAIVGCFLNDVWIRVVCELPLSLCHLASIFGPRNLTFLNCLDWFFDTLPVRAVWFGGLWQLIGGGAATFSSVSFVLVADICPAEQRHVIHHRKLVLMTDTDSEPTHLHKSRRRRYYPASFLCPLAVS</sequence>
<dbReference type="VEuPathDB" id="FungiDB:CHGG_07495"/>
<keyword evidence="3" id="KW-1133">Transmembrane helix</keyword>
<keyword evidence="7" id="KW-1185">Reference proteome</keyword>
<protein>
    <recommendedName>
        <fullName evidence="8">Major facilitator superfamily (MFS) profile domain-containing protein</fullName>
    </recommendedName>
</protein>
<accession>Q2GX09</accession>
<dbReference type="GeneID" id="4394623"/>
<gene>
    <name evidence="6" type="ORF">CHGG_07495</name>
</gene>
<evidence type="ECO:0000256" key="4">
    <source>
        <dbReference type="ARBA" id="ARBA00023136"/>
    </source>
</evidence>
<evidence type="ECO:0000256" key="1">
    <source>
        <dbReference type="ARBA" id="ARBA00004141"/>
    </source>
</evidence>
<name>Q2GX09_CHAGB</name>
<dbReference type="HOGENOM" id="CLU_813804_0_0_1"/>
<evidence type="ECO:0000313" key="7">
    <source>
        <dbReference type="Proteomes" id="UP000001056"/>
    </source>
</evidence>
<evidence type="ECO:0000256" key="3">
    <source>
        <dbReference type="ARBA" id="ARBA00022989"/>
    </source>
</evidence>
<evidence type="ECO:0000313" key="6">
    <source>
        <dbReference type="EMBL" id="EAQ86242.1"/>
    </source>
</evidence>
<keyword evidence="4" id="KW-0472">Membrane</keyword>
<comment type="subcellular location">
    <subcellularLocation>
        <location evidence="1">Membrane</location>
        <topology evidence="1">Multi-pass membrane protein</topology>
    </subcellularLocation>
</comment>
<feature type="region of interest" description="Disordered" evidence="5">
    <location>
        <begin position="58"/>
        <end position="115"/>
    </location>
</feature>
<dbReference type="Gene3D" id="1.20.1250.20">
    <property type="entry name" value="MFS general substrate transporter like domains"/>
    <property type="match status" value="1"/>
</dbReference>
<keyword evidence="2" id="KW-0812">Transmembrane</keyword>
<feature type="compositionally biased region" description="Low complexity" evidence="5">
    <location>
        <begin position="64"/>
        <end position="75"/>
    </location>
</feature>